<accession>A0AAF0J544</accession>
<organism evidence="3 4">
    <name type="scientific">Malassezia cuniculi</name>
    <dbReference type="NCBI Taxonomy" id="948313"/>
    <lineage>
        <taxon>Eukaryota</taxon>
        <taxon>Fungi</taxon>
        <taxon>Dikarya</taxon>
        <taxon>Basidiomycota</taxon>
        <taxon>Ustilaginomycotina</taxon>
        <taxon>Malasseziomycetes</taxon>
        <taxon>Malasseziales</taxon>
        <taxon>Malasseziaceae</taxon>
        <taxon>Malassezia</taxon>
    </lineage>
</organism>
<keyword evidence="4" id="KW-1185">Reference proteome</keyword>
<evidence type="ECO:0000256" key="1">
    <source>
        <dbReference type="SAM" id="Phobius"/>
    </source>
</evidence>
<evidence type="ECO:0000313" key="3">
    <source>
        <dbReference type="EMBL" id="WFD33838.1"/>
    </source>
</evidence>
<evidence type="ECO:0008006" key="5">
    <source>
        <dbReference type="Google" id="ProtNLM"/>
    </source>
</evidence>
<evidence type="ECO:0000256" key="2">
    <source>
        <dbReference type="SAM" id="SignalP"/>
    </source>
</evidence>
<dbReference type="EMBL" id="CP119877">
    <property type="protein sequence ID" value="WFD33838.1"/>
    <property type="molecule type" value="Genomic_DNA"/>
</dbReference>
<keyword evidence="1" id="KW-1133">Transmembrane helix</keyword>
<reference evidence="3" key="1">
    <citation type="submission" date="2023-03" db="EMBL/GenBank/DDBJ databases">
        <title>Mating type loci evolution in Malassezia.</title>
        <authorList>
            <person name="Coelho M.A."/>
        </authorList>
    </citation>
    <scope>NUCLEOTIDE SEQUENCE</scope>
    <source>
        <strain evidence="3">CBS 11721</strain>
    </source>
</reference>
<protein>
    <recommendedName>
        <fullName evidence="5">Protein BIG1</fullName>
    </recommendedName>
</protein>
<sequence>MRVSWAPIFALVCAGAHAFSSPFVAVIPSESNSNLIRPVEYLTEPEVNVAADDVVKRLLRGGSNKEICDLDKVFIASVKGLQDDSFKELASGRNSLYRKLLDSTKVLVYANVDDSEQIPAKLTKAVKSNCSKGPEVVNKHYDSVKDGKNSINDEINALKSSYPEVLILIHGEEGATHAKRALPAQEKKHYKSVFDHYAFFSSTTVLVLGVSAFLIFFAINALWLIGTTQTPDKIGQLSRAARDKKQQ</sequence>
<feature type="chain" id="PRO_5042194080" description="Protein BIG1" evidence="2">
    <location>
        <begin position="19"/>
        <end position="247"/>
    </location>
</feature>
<dbReference type="Proteomes" id="UP001219933">
    <property type="component" value="Chromosome 1"/>
</dbReference>
<keyword evidence="1" id="KW-0472">Membrane</keyword>
<keyword evidence="1" id="KW-0812">Transmembrane</keyword>
<dbReference type="AlphaFoldDB" id="A0AAF0J544"/>
<keyword evidence="2" id="KW-0732">Signal</keyword>
<evidence type="ECO:0000313" key="4">
    <source>
        <dbReference type="Proteomes" id="UP001219933"/>
    </source>
</evidence>
<gene>
    <name evidence="3" type="ORF">MCUN1_000658</name>
</gene>
<feature type="signal peptide" evidence="2">
    <location>
        <begin position="1"/>
        <end position="18"/>
    </location>
</feature>
<name>A0AAF0J544_9BASI</name>
<proteinExistence type="predicted"/>
<feature type="transmembrane region" description="Helical" evidence="1">
    <location>
        <begin position="197"/>
        <end position="225"/>
    </location>
</feature>